<dbReference type="InterPro" id="IPR051179">
    <property type="entry name" value="WD_repeat_multifunction"/>
</dbReference>
<dbReference type="PROSITE" id="PS50082">
    <property type="entry name" value="WD_REPEATS_2"/>
    <property type="match status" value="1"/>
</dbReference>
<dbReference type="Gene3D" id="2.130.10.10">
    <property type="entry name" value="YVTN repeat-like/Quinoprotein amine dehydrogenase"/>
    <property type="match status" value="1"/>
</dbReference>
<protein>
    <submittedName>
        <fullName evidence="4">WD40-repeat-containing domain protein</fullName>
    </submittedName>
</protein>
<dbReference type="EMBL" id="MU158060">
    <property type="protein sequence ID" value="KAF9521452.1"/>
    <property type="molecule type" value="Genomic_DNA"/>
</dbReference>
<reference evidence="4" key="1">
    <citation type="submission" date="2020-11" db="EMBL/GenBank/DDBJ databases">
        <authorList>
            <consortium name="DOE Joint Genome Institute"/>
            <person name="Ahrendt S."/>
            <person name="Riley R."/>
            <person name="Andreopoulos W."/>
            <person name="Labutti K."/>
            <person name="Pangilinan J."/>
            <person name="Ruiz-Duenas F.J."/>
            <person name="Barrasa J.M."/>
            <person name="Sanchez-Garcia M."/>
            <person name="Camarero S."/>
            <person name="Miyauchi S."/>
            <person name="Serrano A."/>
            <person name="Linde D."/>
            <person name="Babiker R."/>
            <person name="Drula E."/>
            <person name="Ayuso-Fernandez I."/>
            <person name="Pacheco R."/>
            <person name="Padilla G."/>
            <person name="Ferreira P."/>
            <person name="Barriuso J."/>
            <person name="Kellner H."/>
            <person name="Castanera R."/>
            <person name="Alfaro M."/>
            <person name="Ramirez L."/>
            <person name="Pisabarro A.G."/>
            <person name="Kuo A."/>
            <person name="Tritt A."/>
            <person name="Lipzen A."/>
            <person name="He G."/>
            <person name="Yan M."/>
            <person name="Ng V."/>
            <person name="Cullen D."/>
            <person name="Martin F."/>
            <person name="Rosso M.-N."/>
            <person name="Henrissat B."/>
            <person name="Hibbett D."/>
            <person name="Martinez A.T."/>
            <person name="Grigoriev I.V."/>
        </authorList>
    </citation>
    <scope>NUCLEOTIDE SEQUENCE</scope>
    <source>
        <strain evidence="4">CBS 506.95</strain>
    </source>
</reference>
<evidence type="ECO:0000313" key="5">
    <source>
        <dbReference type="Proteomes" id="UP000807306"/>
    </source>
</evidence>
<evidence type="ECO:0000313" key="4">
    <source>
        <dbReference type="EMBL" id="KAF9521452.1"/>
    </source>
</evidence>
<name>A0A9P6E125_9AGAR</name>
<dbReference type="Proteomes" id="UP000807306">
    <property type="component" value="Unassembled WGS sequence"/>
</dbReference>
<organism evidence="4 5">
    <name type="scientific">Crepidotus variabilis</name>
    <dbReference type="NCBI Taxonomy" id="179855"/>
    <lineage>
        <taxon>Eukaryota</taxon>
        <taxon>Fungi</taxon>
        <taxon>Dikarya</taxon>
        <taxon>Basidiomycota</taxon>
        <taxon>Agaricomycotina</taxon>
        <taxon>Agaricomycetes</taxon>
        <taxon>Agaricomycetidae</taxon>
        <taxon>Agaricales</taxon>
        <taxon>Agaricineae</taxon>
        <taxon>Crepidotaceae</taxon>
        <taxon>Crepidotus</taxon>
    </lineage>
</organism>
<dbReference type="Pfam" id="PF00400">
    <property type="entry name" value="WD40"/>
    <property type="match status" value="1"/>
</dbReference>
<accession>A0A9P6E125</accession>
<comment type="caution">
    <text evidence="4">The sequence shown here is derived from an EMBL/GenBank/DDBJ whole genome shotgun (WGS) entry which is preliminary data.</text>
</comment>
<feature type="repeat" description="WD" evidence="3">
    <location>
        <begin position="26"/>
        <end position="67"/>
    </location>
</feature>
<dbReference type="InterPro" id="IPR001680">
    <property type="entry name" value="WD40_rpt"/>
</dbReference>
<gene>
    <name evidence="4" type="ORF">CPB83DRAFT_900716</name>
</gene>
<keyword evidence="5" id="KW-1185">Reference proteome</keyword>
<dbReference type="InterPro" id="IPR036322">
    <property type="entry name" value="WD40_repeat_dom_sf"/>
</dbReference>
<evidence type="ECO:0000256" key="3">
    <source>
        <dbReference type="PROSITE-ProRule" id="PRU00221"/>
    </source>
</evidence>
<keyword evidence="1 3" id="KW-0853">WD repeat</keyword>
<dbReference type="PANTHER" id="PTHR19857">
    <property type="entry name" value="MITOCHONDRIAL DIVISION PROTEIN 1-RELATED"/>
    <property type="match status" value="1"/>
</dbReference>
<sequence length="343" mass="37583">MQFVFAFGFNHRNQPMDFFYEQTLCLSGHDDTILALCFSPDGALLASAGLDGKLFIWTTTTGAQLHDVIQSEHGFSALLWLDNSSLLSGKEDGTALLITLAKDDYSTCLYLLHDEPVECLAMNRGGTVASGAGITIQIFTISDTRRVQVRKTLRFDDGSNKLIKVTSLHWADSLFPNALLVTYLNHGVVVWNMETSDVIYTIPLDTLAGDAALSADHRFLAISNISYGFDVYDIVDKKHVKSLKYEDGSGRCLPVAFIHGGNYLIGGSSIGSLAISHLGRQEPINYLDHPENPVILSIASHYDSLSTNSIIACGSAGVEDSAHIWVWRGQANWIPSQRRVLIS</sequence>
<dbReference type="OrthoDB" id="3238562at2759"/>
<keyword evidence="2" id="KW-0677">Repeat</keyword>
<dbReference type="PROSITE" id="PS50294">
    <property type="entry name" value="WD_REPEATS_REGION"/>
    <property type="match status" value="1"/>
</dbReference>
<evidence type="ECO:0000256" key="1">
    <source>
        <dbReference type="ARBA" id="ARBA00022574"/>
    </source>
</evidence>
<dbReference type="InterPro" id="IPR015943">
    <property type="entry name" value="WD40/YVTN_repeat-like_dom_sf"/>
</dbReference>
<dbReference type="PANTHER" id="PTHR19857:SF8">
    <property type="entry name" value="ANGIO-ASSOCIATED MIGRATORY CELL PROTEIN"/>
    <property type="match status" value="1"/>
</dbReference>
<proteinExistence type="predicted"/>
<evidence type="ECO:0000256" key="2">
    <source>
        <dbReference type="ARBA" id="ARBA00022737"/>
    </source>
</evidence>
<dbReference type="AlphaFoldDB" id="A0A9P6E125"/>
<dbReference type="SMART" id="SM00320">
    <property type="entry name" value="WD40"/>
    <property type="match status" value="3"/>
</dbReference>
<dbReference type="SUPFAM" id="SSF50978">
    <property type="entry name" value="WD40 repeat-like"/>
    <property type="match status" value="1"/>
</dbReference>